<organism evidence="1 2">
    <name type="scientific">Streptomyces hebeiensis</name>
    <dbReference type="NCBI Taxonomy" id="229486"/>
    <lineage>
        <taxon>Bacteria</taxon>
        <taxon>Bacillati</taxon>
        <taxon>Actinomycetota</taxon>
        <taxon>Actinomycetes</taxon>
        <taxon>Kitasatosporales</taxon>
        <taxon>Streptomycetaceae</taxon>
        <taxon>Streptomyces</taxon>
    </lineage>
</organism>
<sequence>MREQATDTRTHDPEEVTATIQAGHFWRLVPEWVPRDFVEPTRELALRVERGLRAWAS</sequence>
<comment type="caution">
    <text evidence="1">The sequence shown here is derived from an EMBL/GenBank/DDBJ whole genome shotgun (WGS) entry which is preliminary data.</text>
</comment>
<proteinExistence type="predicted"/>
<dbReference type="Proteomes" id="UP001501371">
    <property type="component" value="Unassembled WGS sequence"/>
</dbReference>
<evidence type="ECO:0000313" key="1">
    <source>
        <dbReference type="EMBL" id="GAA1169332.1"/>
    </source>
</evidence>
<dbReference type="EMBL" id="BAAAKV010000022">
    <property type="protein sequence ID" value="GAA1169332.1"/>
    <property type="molecule type" value="Genomic_DNA"/>
</dbReference>
<dbReference type="RefSeq" id="WP_158712394.1">
    <property type="nucleotide sequence ID" value="NZ_BAAAKV010000022.1"/>
</dbReference>
<keyword evidence="2" id="KW-1185">Reference proteome</keyword>
<name>A0ABN1UUL3_9ACTN</name>
<accession>A0ABN1UUL3</accession>
<gene>
    <name evidence="1" type="ORF">GCM10009654_28200</name>
</gene>
<protein>
    <submittedName>
        <fullName evidence="1">Uncharacterized protein</fullName>
    </submittedName>
</protein>
<reference evidence="1 2" key="1">
    <citation type="journal article" date="2019" name="Int. J. Syst. Evol. Microbiol.">
        <title>The Global Catalogue of Microorganisms (GCM) 10K type strain sequencing project: providing services to taxonomists for standard genome sequencing and annotation.</title>
        <authorList>
            <consortium name="The Broad Institute Genomics Platform"/>
            <consortium name="The Broad Institute Genome Sequencing Center for Infectious Disease"/>
            <person name="Wu L."/>
            <person name="Ma J."/>
        </authorList>
    </citation>
    <scope>NUCLEOTIDE SEQUENCE [LARGE SCALE GENOMIC DNA]</scope>
    <source>
        <strain evidence="1 2">JCM 12696</strain>
    </source>
</reference>
<evidence type="ECO:0000313" key="2">
    <source>
        <dbReference type="Proteomes" id="UP001501371"/>
    </source>
</evidence>